<gene>
    <name evidence="1" type="ORF">M9458_031521</name>
</gene>
<evidence type="ECO:0000313" key="2">
    <source>
        <dbReference type="Proteomes" id="UP001529510"/>
    </source>
</evidence>
<accession>A0ABD0PB41</accession>
<reference evidence="1 2" key="1">
    <citation type="submission" date="2024-05" db="EMBL/GenBank/DDBJ databases">
        <title>Genome sequencing and assembly of Indian major carp, Cirrhinus mrigala (Hamilton, 1822).</title>
        <authorList>
            <person name="Mohindra V."/>
            <person name="Chowdhury L.M."/>
            <person name="Lal K."/>
            <person name="Jena J.K."/>
        </authorList>
    </citation>
    <scope>NUCLEOTIDE SEQUENCE [LARGE SCALE GENOMIC DNA]</scope>
    <source>
        <strain evidence="1">CM1030</strain>
        <tissue evidence="1">Blood</tissue>
    </source>
</reference>
<dbReference type="AlphaFoldDB" id="A0ABD0PB41"/>
<evidence type="ECO:0000313" key="1">
    <source>
        <dbReference type="EMBL" id="KAL0171210.1"/>
    </source>
</evidence>
<dbReference type="Proteomes" id="UP001529510">
    <property type="component" value="Unassembled WGS sequence"/>
</dbReference>
<keyword evidence="2" id="KW-1185">Reference proteome</keyword>
<dbReference type="EMBL" id="JAMKFB020000016">
    <property type="protein sequence ID" value="KAL0171210.1"/>
    <property type="molecule type" value="Genomic_DNA"/>
</dbReference>
<protein>
    <submittedName>
        <fullName evidence="1">Uncharacterized protein</fullName>
    </submittedName>
</protein>
<organism evidence="1 2">
    <name type="scientific">Cirrhinus mrigala</name>
    <name type="common">Mrigala</name>
    <dbReference type="NCBI Taxonomy" id="683832"/>
    <lineage>
        <taxon>Eukaryota</taxon>
        <taxon>Metazoa</taxon>
        <taxon>Chordata</taxon>
        <taxon>Craniata</taxon>
        <taxon>Vertebrata</taxon>
        <taxon>Euteleostomi</taxon>
        <taxon>Actinopterygii</taxon>
        <taxon>Neopterygii</taxon>
        <taxon>Teleostei</taxon>
        <taxon>Ostariophysi</taxon>
        <taxon>Cypriniformes</taxon>
        <taxon>Cyprinidae</taxon>
        <taxon>Labeoninae</taxon>
        <taxon>Labeonini</taxon>
        <taxon>Cirrhinus</taxon>
    </lineage>
</organism>
<comment type="caution">
    <text evidence="1">The sequence shown here is derived from an EMBL/GenBank/DDBJ whole genome shotgun (WGS) entry which is preliminary data.</text>
</comment>
<feature type="non-terminal residue" evidence="1">
    <location>
        <position position="1"/>
    </location>
</feature>
<proteinExistence type="predicted"/>
<name>A0ABD0PB41_CIRMR</name>
<sequence>EVLRETLSNDELYERDQWTLFGNEAEKLEIGVIRNQRVVRERVDRFALRREVSDRHTKD</sequence>